<feature type="region of interest" description="Disordered" evidence="3">
    <location>
        <begin position="140"/>
        <end position="162"/>
    </location>
</feature>
<keyword evidence="5" id="KW-1185">Reference proteome</keyword>
<evidence type="ECO:0000256" key="3">
    <source>
        <dbReference type="SAM" id="MobiDB-lite"/>
    </source>
</evidence>
<accession>A0AAV5U7R9</accession>
<evidence type="ECO:0000313" key="5">
    <source>
        <dbReference type="Proteomes" id="UP001432027"/>
    </source>
</evidence>
<dbReference type="AlphaFoldDB" id="A0AAV5U7R9"/>
<evidence type="ECO:0000313" key="4">
    <source>
        <dbReference type="EMBL" id="GMT02812.1"/>
    </source>
</evidence>
<dbReference type="Pfam" id="PF02536">
    <property type="entry name" value="mTERF"/>
    <property type="match status" value="1"/>
</dbReference>
<feature type="non-terminal residue" evidence="4">
    <location>
        <position position="1"/>
    </location>
</feature>
<feature type="compositionally biased region" description="Basic and acidic residues" evidence="3">
    <location>
        <begin position="113"/>
        <end position="125"/>
    </location>
</feature>
<dbReference type="Proteomes" id="UP001432027">
    <property type="component" value="Unassembled WGS sequence"/>
</dbReference>
<sequence length="448" mass="50194">STFSIFRSRDAHRSMLASRLLLRSLRGGEGLARASAAVAASSRAADEANNAPAYKRRDSPAVEKQSLVLPRDGGGEVDPMEGPSGTVGDYGLTNADLMAQLRQSYYEEDPETAMERSTESSRESGRPVFRRIIYSEGELDASDLSKPPSRSNPHPLDTSFLPPSHSRSLVPYVNHSPLLRVLVDVGVNLFEIECKYPAVPRHLMRLQYAEAGAKIRWLVSIGFTPECLGEYLTRNPYVLIQNLDDMKARVNYLASIKFTRKEILKLVSEFRFWLNIDVKTTEKRLDTVTGMFGLRKPVMRKVLVKEPRLLMFGLGPIKRNWDLLTAEFGLSAAEVKGMLIEDPRLFIMDQRVLAVNFSYATRVMGLQPAQLVQQPLLLRVAPHALRSRHEFLRTLGRARYAESQPAGKDLAANEIIPIPDLLLASDAEFAERAGRVTPASYDIYLRTH</sequence>
<feature type="compositionally biased region" description="Low complexity" evidence="3">
    <location>
        <begin position="40"/>
        <end position="51"/>
    </location>
</feature>
<dbReference type="GO" id="GO:0003676">
    <property type="term" value="F:nucleic acid binding"/>
    <property type="evidence" value="ECO:0007669"/>
    <property type="project" value="InterPro"/>
</dbReference>
<dbReference type="InterPro" id="IPR038538">
    <property type="entry name" value="MTERF_sf"/>
</dbReference>
<dbReference type="SMART" id="SM00733">
    <property type="entry name" value="Mterf"/>
    <property type="match status" value="5"/>
</dbReference>
<comment type="similarity">
    <text evidence="1">Belongs to the mTERF family.</text>
</comment>
<feature type="region of interest" description="Disordered" evidence="3">
    <location>
        <begin position="40"/>
        <end position="91"/>
    </location>
</feature>
<keyword evidence="2" id="KW-0809">Transit peptide</keyword>
<dbReference type="PANTHER" id="PTHR13068">
    <property type="entry name" value="CGI-12 PROTEIN-RELATED"/>
    <property type="match status" value="1"/>
</dbReference>
<dbReference type="GO" id="GO:0061668">
    <property type="term" value="P:mitochondrial ribosome assembly"/>
    <property type="evidence" value="ECO:0007669"/>
    <property type="project" value="TreeGrafter"/>
</dbReference>
<dbReference type="GO" id="GO:0006390">
    <property type="term" value="P:mitochondrial transcription"/>
    <property type="evidence" value="ECO:0007669"/>
    <property type="project" value="TreeGrafter"/>
</dbReference>
<dbReference type="EMBL" id="BTSX01000006">
    <property type="protein sequence ID" value="GMT02812.1"/>
    <property type="molecule type" value="Genomic_DNA"/>
</dbReference>
<reference evidence="4" key="1">
    <citation type="submission" date="2023-10" db="EMBL/GenBank/DDBJ databases">
        <title>Genome assembly of Pristionchus species.</title>
        <authorList>
            <person name="Yoshida K."/>
            <person name="Sommer R.J."/>
        </authorList>
    </citation>
    <scope>NUCLEOTIDE SEQUENCE</scope>
    <source>
        <strain evidence="4">RS0144</strain>
    </source>
</reference>
<feature type="region of interest" description="Disordered" evidence="3">
    <location>
        <begin position="107"/>
        <end position="127"/>
    </location>
</feature>
<evidence type="ECO:0000256" key="1">
    <source>
        <dbReference type="ARBA" id="ARBA00007692"/>
    </source>
</evidence>
<dbReference type="GO" id="GO:0005739">
    <property type="term" value="C:mitochondrion"/>
    <property type="evidence" value="ECO:0007669"/>
    <property type="project" value="TreeGrafter"/>
</dbReference>
<evidence type="ECO:0008006" key="6">
    <source>
        <dbReference type="Google" id="ProtNLM"/>
    </source>
</evidence>
<evidence type="ECO:0000256" key="2">
    <source>
        <dbReference type="ARBA" id="ARBA00022946"/>
    </source>
</evidence>
<comment type="caution">
    <text evidence="4">The sequence shown here is derived from an EMBL/GenBank/DDBJ whole genome shotgun (WGS) entry which is preliminary data.</text>
</comment>
<dbReference type="InterPro" id="IPR003690">
    <property type="entry name" value="MTERF"/>
</dbReference>
<dbReference type="Gene3D" id="1.25.70.10">
    <property type="entry name" value="Transcription termination factor 3, mitochondrial"/>
    <property type="match status" value="1"/>
</dbReference>
<protein>
    <recommendedName>
        <fullName evidence="6">mTERF domain-containing protein 1, mitochondrial</fullName>
    </recommendedName>
</protein>
<proteinExistence type="inferred from homology"/>
<gene>
    <name evidence="4" type="ORF">PENTCL1PPCAC_24986</name>
</gene>
<dbReference type="PANTHER" id="PTHR13068:SF112">
    <property type="entry name" value="TRANSCRIPTION TERMINATION FACTOR 3, MITOCHONDRIAL"/>
    <property type="match status" value="1"/>
</dbReference>
<organism evidence="4 5">
    <name type="scientific">Pristionchus entomophagus</name>
    <dbReference type="NCBI Taxonomy" id="358040"/>
    <lineage>
        <taxon>Eukaryota</taxon>
        <taxon>Metazoa</taxon>
        <taxon>Ecdysozoa</taxon>
        <taxon>Nematoda</taxon>
        <taxon>Chromadorea</taxon>
        <taxon>Rhabditida</taxon>
        <taxon>Rhabditina</taxon>
        <taxon>Diplogasteromorpha</taxon>
        <taxon>Diplogasteroidea</taxon>
        <taxon>Neodiplogasteridae</taxon>
        <taxon>Pristionchus</taxon>
    </lineage>
</organism>
<name>A0AAV5U7R9_9BILA</name>